<organism evidence="2 3">
    <name type="scientific">Collybiopsis luxurians FD-317 M1</name>
    <dbReference type="NCBI Taxonomy" id="944289"/>
    <lineage>
        <taxon>Eukaryota</taxon>
        <taxon>Fungi</taxon>
        <taxon>Dikarya</taxon>
        <taxon>Basidiomycota</taxon>
        <taxon>Agaricomycotina</taxon>
        <taxon>Agaricomycetes</taxon>
        <taxon>Agaricomycetidae</taxon>
        <taxon>Agaricales</taxon>
        <taxon>Marasmiineae</taxon>
        <taxon>Omphalotaceae</taxon>
        <taxon>Collybiopsis</taxon>
        <taxon>Collybiopsis luxurians</taxon>
    </lineage>
</organism>
<keyword evidence="1" id="KW-0472">Membrane</keyword>
<dbReference type="EMBL" id="KN834813">
    <property type="protein sequence ID" value="KIK54765.1"/>
    <property type="molecule type" value="Genomic_DNA"/>
</dbReference>
<sequence>MLSTAAILVGLSTFSVFFGQSSQSEETSMGCHTSLAFITSAQVAVAWEALFLYDSMLFGMTLRRAYKTRHELRVIQKIRVPLVMIILRDGSLYFGAMAIANAINISMFYVSVVTVDAILEP</sequence>
<feature type="transmembrane region" description="Helical" evidence="1">
    <location>
        <begin position="92"/>
        <end position="112"/>
    </location>
</feature>
<gene>
    <name evidence="2" type="ORF">GYMLUDRAFT_249274</name>
</gene>
<keyword evidence="1" id="KW-0812">Transmembrane</keyword>
<evidence type="ECO:0000313" key="2">
    <source>
        <dbReference type="EMBL" id="KIK54765.1"/>
    </source>
</evidence>
<accession>A0A0D0AW12</accession>
<keyword evidence="1" id="KW-1133">Transmembrane helix</keyword>
<dbReference type="Proteomes" id="UP000053593">
    <property type="component" value="Unassembled WGS sequence"/>
</dbReference>
<proteinExistence type="predicted"/>
<feature type="transmembrane region" description="Helical" evidence="1">
    <location>
        <begin position="34"/>
        <end position="53"/>
    </location>
</feature>
<dbReference type="HOGENOM" id="CLU_2038343_0_0_1"/>
<name>A0A0D0AW12_9AGAR</name>
<evidence type="ECO:0000256" key="1">
    <source>
        <dbReference type="SAM" id="Phobius"/>
    </source>
</evidence>
<reference evidence="2 3" key="1">
    <citation type="submission" date="2014-04" db="EMBL/GenBank/DDBJ databases">
        <title>Evolutionary Origins and Diversification of the Mycorrhizal Mutualists.</title>
        <authorList>
            <consortium name="DOE Joint Genome Institute"/>
            <consortium name="Mycorrhizal Genomics Consortium"/>
            <person name="Kohler A."/>
            <person name="Kuo A."/>
            <person name="Nagy L.G."/>
            <person name="Floudas D."/>
            <person name="Copeland A."/>
            <person name="Barry K.W."/>
            <person name="Cichocki N."/>
            <person name="Veneault-Fourrey C."/>
            <person name="LaButti K."/>
            <person name="Lindquist E.A."/>
            <person name="Lipzen A."/>
            <person name="Lundell T."/>
            <person name="Morin E."/>
            <person name="Murat C."/>
            <person name="Riley R."/>
            <person name="Ohm R."/>
            <person name="Sun H."/>
            <person name="Tunlid A."/>
            <person name="Henrissat B."/>
            <person name="Grigoriev I.V."/>
            <person name="Hibbett D.S."/>
            <person name="Martin F."/>
        </authorList>
    </citation>
    <scope>NUCLEOTIDE SEQUENCE [LARGE SCALE GENOMIC DNA]</scope>
    <source>
        <strain evidence="2 3">FD-317 M1</strain>
    </source>
</reference>
<evidence type="ECO:0000313" key="3">
    <source>
        <dbReference type="Proteomes" id="UP000053593"/>
    </source>
</evidence>
<keyword evidence="3" id="KW-1185">Reference proteome</keyword>
<dbReference type="OrthoDB" id="2686513at2759"/>
<protein>
    <submittedName>
        <fullName evidence="2">Unplaced genomic scaffold GYMLUscaffold_65, whole genome shotgun sequence</fullName>
    </submittedName>
</protein>
<dbReference type="AlphaFoldDB" id="A0A0D0AW12"/>